<dbReference type="EMBL" id="JACHYB010000001">
    <property type="protein sequence ID" value="MBB3185977.1"/>
    <property type="molecule type" value="Genomic_DNA"/>
</dbReference>
<reference evidence="1 2" key="1">
    <citation type="submission" date="2020-08" db="EMBL/GenBank/DDBJ databases">
        <title>Genomic Encyclopedia of Type Strains, Phase IV (KMG-IV): sequencing the most valuable type-strain genomes for metagenomic binning, comparative biology and taxonomic classification.</title>
        <authorList>
            <person name="Goeker M."/>
        </authorList>
    </citation>
    <scope>NUCLEOTIDE SEQUENCE [LARGE SCALE GENOMIC DNA]</scope>
    <source>
        <strain evidence="1 2">DSM 27471</strain>
    </source>
</reference>
<protein>
    <submittedName>
        <fullName evidence="1">Uncharacterized protein</fullName>
    </submittedName>
</protein>
<accession>A0A7W5DNB4</accession>
<dbReference type="Proteomes" id="UP000544222">
    <property type="component" value="Unassembled WGS sequence"/>
</dbReference>
<keyword evidence="2" id="KW-1185">Reference proteome</keyword>
<gene>
    <name evidence="1" type="ORF">FHX64_000140</name>
</gene>
<organism evidence="1 2">
    <name type="scientific">Microbacter margulisiae</name>
    <dbReference type="NCBI Taxonomy" id="1350067"/>
    <lineage>
        <taxon>Bacteria</taxon>
        <taxon>Pseudomonadati</taxon>
        <taxon>Bacteroidota</taxon>
        <taxon>Bacteroidia</taxon>
        <taxon>Bacteroidales</taxon>
        <taxon>Porphyromonadaceae</taxon>
        <taxon>Microbacter</taxon>
    </lineage>
</organism>
<evidence type="ECO:0000313" key="1">
    <source>
        <dbReference type="EMBL" id="MBB3185977.1"/>
    </source>
</evidence>
<dbReference type="SUPFAM" id="SSF88713">
    <property type="entry name" value="Glycoside hydrolase/deacetylase"/>
    <property type="match status" value="1"/>
</dbReference>
<dbReference type="GO" id="GO:0005975">
    <property type="term" value="P:carbohydrate metabolic process"/>
    <property type="evidence" value="ECO:0007669"/>
    <property type="project" value="InterPro"/>
</dbReference>
<dbReference type="InterPro" id="IPR011330">
    <property type="entry name" value="Glyco_hydro/deAcase_b/a-brl"/>
</dbReference>
<name>A0A7W5DNB4_9PORP</name>
<comment type="caution">
    <text evidence="1">The sequence shown here is derived from an EMBL/GenBank/DDBJ whole genome shotgun (WGS) entry which is preliminary data.</text>
</comment>
<dbReference type="AlphaFoldDB" id="A0A7W5DNB4"/>
<sequence length="379" mass="43702">MYTGTKKSELQVYLSNIPGWRTKRKIVVIESDDWGSVYMPDKKSLEALKTKGVPLTTHYVNNDTLESNEDMEMLFDVLRNHKDATGRAVVMTGVNVVANPDFEKISANGFTKYEYELFTETAKHFPGCDRIYDLWQQGIRERLLVPVFHGREHLNVQRWMRLLQKENETVRLAFEYGMSALSKGLHDERLPDLRAAFDIDTPNDLPYLHAVIITGMNAFEKLFGYRSSFFIPTNGPFNNSLEEITASEGVKYIGTGKIQSEPLGDGKYKKHFRYIGKCNKHGQIYLTRNCFFEPNSWEQARDWDWVSACLKEIDIAFHCHKPATISSHRVNYMGTIHSENRANGLKKLDILLSEIIKRWPEVEFMTSMELGDLIAKRKA</sequence>
<evidence type="ECO:0000313" key="2">
    <source>
        <dbReference type="Proteomes" id="UP000544222"/>
    </source>
</evidence>
<proteinExistence type="predicted"/>